<evidence type="ECO:0000256" key="1">
    <source>
        <dbReference type="SAM" id="MobiDB-lite"/>
    </source>
</evidence>
<dbReference type="EMBL" id="JAHKRT010000009">
    <property type="protein sequence ID" value="MBU3079241.1"/>
    <property type="molecule type" value="Genomic_DNA"/>
</dbReference>
<sequence length="721" mass="76463">MATSIDTSRRGFLKVSAAAGGGLLLGFELLQDGAEAASAFAPNAFIRIDPKGIVTLIMPQQEMGQGTHTGHSQLLAEELDVAMSQVVLEQAPPNDMLYGGPKAPPERRRQSTGGSSSFRNGFYISLRQAGANARAILVTAAARLWKVDPATLRTSDGVVYHDPSGRQIGYGELSPRAGAITLPTDAPLKADKDFKLIGKPVHRLDVPAKTNGSVTYGIDVMAGKVPVAAVLQAPVVGGKVAAVDDAAARAIPGVKQIVVLDDLVAVVADNTWLAFKGLKALGVTWNDGPNGRLGQADIVRDLREKTSKPGVSAKNEGDIDKAFGSGDRIDVAYEMPFLAHSPMEPLNCTVHVQGKTAEIWVGTQVQTGAQKAAAKVLDVDPKAVTLTNFMLGGGFGRRLDTDMVTNAVRVAQQVSGPVKVMWSREEDTRHDTVRPYYRNVMAATLKDGRIDAWLHRISGGSVPVRMSGKPPKDGLDGSTIDGADEIPYEIPNLRVEYVQCEPGAVNVGWWRGVGPNNSLFAVESLIDELARKAGKDPLEFRLAHLQKSPRAAGVLRLAADKAGWSGPLEGKAGRGIAMINAFGSFCAAVCEAEVNADGDVRVRRMVVAVDAGKVVNPDGITSQVEGGVVFALTSAFWGNITVANGRIQQSNFHDYRMMRIHEAPPVEVHIVPSNEDPGGIGEPGVTVSTPALVNAIAAATGIRLRTMPIDREILAGRKDNA</sequence>
<dbReference type="PANTHER" id="PTHR47495:SF2">
    <property type="entry name" value="ALDEHYDE DEHYDROGENASE"/>
    <property type="match status" value="1"/>
</dbReference>
<dbReference type="NCBIfam" id="TIGR01409">
    <property type="entry name" value="TAT_signal_seq"/>
    <property type="match status" value="1"/>
</dbReference>
<dbReference type="PIRSF" id="PIRSF036389">
    <property type="entry name" value="IOR_B"/>
    <property type="match status" value="1"/>
</dbReference>
<dbReference type="InterPro" id="IPR019546">
    <property type="entry name" value="TAT_signal_bac_arc"/>
</dbReference>
<protein>
    <submittedName>
        <fullName evidence="3">Molybdopterin-dependent oxidoreductase</fullName>
    </submittedName>
</protein>
<gene>
    <name evidence="3" type="ORF">KOF26_15385</name>
</gene>
<evidence type="ECO:0000313" key="3">
    <source>
        <dbReference type="EMBL" id="MBU3079241.1"/>
    </source>
</evidence>
<dbReference type="SMART" id="SM01008">
    <property type="entry name" value="Ald_Xan_dh_C"/>
    <property type="match status" value="1"/>
</dbReference>
<feature type="region of interest" description="Disordered" evidence="1">
    <location>
        <begin position="92"/>
        <end position="116"/>
    </location>
</feature>
<evidence type="ECO:0000313" key="4">
    <source>
        <dbReference type="Proteomes" id="UP000776276"/>
    </source>
</evidence>
<proteinExistence type="predicted"/>
<dbReference type="Pfam" id="PF02738">
    <property type="entry name" value="MoCoBD_1"/>
    <property type="match status" value="1"/>
</dbReference>
<organism evidence="3 4">
    <name type="scientific">Sphingomonas quercus</name>
    <dbReference type="NCBI Taxonomy" id="2842451"/>
    <lineage>
        <taxon>Bacteria</taxon>
        <taxon>Pseudomonadati</taxon>
        <taxon>Pseudomonadota</taxon>
        <taxon>Alphaproteobacteria</taxon>
        <taxon>Sphingomonadales</taxon>
        <taxon>Sphingomonadaceae</taxon>
        <taxon>Sphingomonas</taxon>
    </lineage>
</organism>
<dbReference type="InterPro" id="IPR006311">
    <property type="entry name" value="TAT_signal"/>
</dbReference>
<dbReference type="InterPro" id="IPR046867">
    <property type="entry name" value="AldOxase/xan_DH_MoCoBD2"/>
</dbReference>
<dbReference type="InterPro" id="IPR000674">
    <property type="entry name" value="Ald_Oxase/Xan_DH_a/b"/>
</dbReference>
<keyword evidence="4" id="KW-1185">Reference proteome</keyword>
<accession>A0ABS6BN65</accession>
<dbReference type="PROSITE" id="PS51318">
    <property type="entry name" value="TAT"/>
    <property type="match status" value="1"/>
</dbReference>
<evidence type="ECO:0000259" key="2">
    <source>
        <dbReference type="SMART" id="SM01008"/>
    </source>
</evidence>
<comment type="caution">
    <text evidence="3">The sequence shown here is derived from an EMBL/GenBank/DDBJ whole genome shotgun (WGS) entry which is preliminary data.</text>
</comment>
<dbReference type="InterPro" id="IPR052516">
    <property type="entry name" value="N-heterocyclic_Hydroxylase"/>
</dbReference>
<feature type="domain" description="Aldehyde oxidase/xanthine dehydrogenase a/b hammerhead" evidence="2">
    <location>
        <begin position="211"/>
        <end position="289"/>
    </location>
</feature>
<dbReference type="Pfam" id="PF20256">
    <property type="entry name" value="MoCoBD_2"/>
    <property type="match status" value="2"/>
</dbReference>
<dbReference type="InterPro" id="IPR012368">
    <property type="entry name" value="OxRdtase_Mopterin-bd_su_IorB"/>
</dbReference>
<dbReference type="Proteomes" id="UP000776276">
    <property type="component" value="Unassembled WGS sequence"/>
</dbReference>
<dbReference type="InterPro" id="IPR008274">
    <property type="entry name" value="AldOxase/xan_DH_MoCoBD1"/>
</dbReference>
<dbReference type="RefSeq" id="WP_216327035.1">
    <property type="nucleotide sequence ID" value="NZ_JAHKRT010000009.1"/>
</dbReference>
<name>A0ABS6BN65_9SPHN</name>
<dbReference type="PANTHER" id="PTHR47495">
    <property type="entry name" value="ALDEHYDE DEHYDROGENASE"/>
    <property type="match status" value="1"/>
</dbReference>
<reference evidence="3 4" key="1">
    <citation type="submission" date="2021-06" db="EMBL/GenBank/DDBJ databases">
        <title>Sphingomonas sp. XMGL2, whole genome shotgun sequencing project.</title>
        <authorList>
            <person name="Zhao G."/>
            <person name="Shen L."/>
        </authorList>
    </citation>
    <scope>NUCLEOTIDE SEQUENCE [LARGE SCALE GENOMIC DNA]</scope>
    <source>
        <strain evidence="3 4">XMGL2</strain>
    </source>
</reference>